<evidence type="ECO:0000256" key="2">
    <source>
        <dbReference type="SAM" id="SignalP"/>
    </source>
</evidence>
<dbReference type="Proteomes" id="UP001165090">
    <property type="component" value="Unassembled WGS sequence"/>
</dbReference>
<dbReference type="EMBL" id="BSDZ01000017">
    <property type="protein sequence ID" value="GLI64062.1"/>
    <property type="molecule type" value="Genomic_DNA"/>
</dbReference>
<evidence type="ECO:0000256" key="1">
    <source>
        <dbReference type="SAM" id="MobiDB-lite"/>
    </source>
</evidence>
<dbReference type="Gene3D" id="2.30.110.10">
    <property type="entry name" value="Electron Transport, Fmn-binding Protein, Chain A"/>
    <property type="match status" value="1"/>
</dbReference>
<dbReference type="InterPro" id="IPR055343">
    <property type="entry name" value="CREG_beta-barrel"/>
</dbReference>
<evidence type="ECO:0000259" key="3">
    <source>
        <dbReference type="Pfam" id="PF13883"/>
    </source>
</evidence>
<proteinExistence type="predicted"/>
<keyword evidence="5" id="KW-1185">Reference proteome</keyword>
<feature type="domain" description="CREG-like beta-barrel" evidence="3">
    <location>
        <begin position="46"/>
        <end position="221"/>
    </location>
</feature>
<accession>A0ABQ5S2D8</accession>
<dbReference type="SUPFAM" id="SSF50475">
    <property type="entry name" value="FMN-binding split barrel"/>
    <property type="match status" value="1"/>
</dbReference>
<evidence type="ECO:0000313" key="5">
    <source>
        <dbReference type="Proteomes" id="UP001165090"/>
    </source>
</evidence>
<keyword evidence="2" id="KW-0732">Signal</keyword>
<reference evidence="4 5" key="1">
    <citation type="journal article" date="2023" name="IScience">
        <title>Expanded male sex-determining region conserved during the evolution of homothallism in the green alga Volvox.</title>
        <authorList>
            <person name="Yamamoto K."/>
            <person name="Matsuzaki R."/>
            <person name="Mahakham W."/>
            <person name="Heman W."/>
            <person name="Sekimoto H."/>
            <person name="Kawachi M."/>
            <person name="Minakuchi Y."/>
            <person name="Toyoda A."/>
            <person name="Nozaki H."/>
        </authorList>
    </citation>
    <scope>NUCLEOTIDE SEQUENCE [LARGE SCALE GENOMIC DNA]</scope>
    <source>
        <strain evidence="4 5">NIES-4468</strain>
    </source>
</reference>
<dbReference type="PANTHER" id="PTHR13343:SF17">
    <property type="entry name" value="CELLULAR REPRESSOR OF E1A-STIMULATED GENES, ISOFORM A"/>
    <property type="match status" value="1"/>
</dbReference>
<dbReference type="Pfam" id="PF13883">
    <property type="entry name" value="CREG_beta-barrel"/>
    <property type="match status" value="1"/>
</dbReference>
<sequence>MATTPARPCMLSMLLLLLSHVNGGILGRINTVRTGGASEDVVFPRPPYEQRAIMARWLVHETSWGVLSTLDRYTGEAVGGVVSHSDGARSSPSGRLYFYVTPMDELTQNILAHPRCSYTISEQQRRGSGADNPALGDGAGQPCGGLDPEDPACARASLLGRLEPVTEEDLQEAQVAMFSRHPRMADWPVDHHFEFFELRVEEVHLLDWYGGMAIISGEDYYAAAVDDAT</sequence>
<feature type="chain" id="PRO_5045277263" description="CREG-like beta-barrel domain-containing protein" evidence="2">
    <location>
        <begin position="24"/>
        <end position="229"/>
    </location>
</feature>
<organism evidence="4 5">
    <name type="scientific">Volvox africanus</name>
    <dbReference type="NCBI Taxonomy" id="51714"/>
    <lineage>
        <taxon>Eukaryota</taxon>
        <taxon>Viridiplantae</taxon>
        <taxon>Chlorophyta</taxon>
        <taxon>core chlorophytes</taxon>
        <taxon>Chlorophyceae</taxon>
        <taxon>CS clade</taxon>
        <taxon>Chlamydomonadales</taxon>
        <taxon>Volvocaceae</taxon>
        <taxon>Volvox</taxon>
    </lineage>
</organism>
<gene>
    <name evidence="4" type="ORF">VaNZ11_007226</name>
</gene>
<feature type="signal peptide" evidence="2">
    <location>
        <begin position="1"/>
        <end position="23"/>
    </location>
</feature>
<feature type="region of interest" description="Disordered" evidence="1">
    <location>
        <begin position="122"/>
        <end position="147"/>
    </location>
</feature>
<evidence type="ECO:0000313" key="4">
    <source>
        <dbReference type="EMBL" id="GLI64062.1"/>
    </source>
</evidence>
<dbReference type="InterPro" id="IPR012349">
    <property type="entry name" value="Split_barrel_FMN-bd"/>
</dbReference>
<dbReference type="PANTHER" id="PTHR13343">
    <property type="entry name" value="CREG1 PROTEIN"/>
    <property type="match status" value="1"/>
</dbReference>
<comment type="caution">
    <text evidence="4">The sequence shown here is derived from an EMBL/GenBank/DDBJ whole genome shotgun (WGS) entry which is preliminary data.</text>
</comment>
<protein>
    <recommendedName>
        <fullName evidence="3">CREG-like beta-barrel domain-containing protein</fullName>
    </recommendedName>
</protein>
<name>A0ABQ5S2D8_9CHLO</name>